<dbReference type="EMBL" id="QJVD01000047">
    <property type="protein sequence ID" value="PYI64542.1"/>
    <property type="molecule type" value="Genomic_DNA"/>
</dbReference>
<dbReference type="SUPFAM" id="SSF74650">
    <property type="entry name" value="Galactose mutarotase-like"/>
    <property type="match status" value="1"/>
</dbReference>
<dbReference type="RefSeq" id="WP_110503062.1">
    <property type="nucleotide sequence ID" value="NZ_QJVD01000047.1"/>
</dbReference>
<organism evidence="9 10">
    <name type="scientific">Arthrobacter livingstonensis</name>
    <dbReference type="NCBI Taxonomy" id="670078"/>
    <lineage>
        <taxon>Bacteria</taxon>
        <taxon>Bacillati</taxon>
        <taxon>Actinomycetota</taxon>
        <taxon>Actinomycetes</taxon>
        <taxon>Micrococcales</taxon>
        <taxon>Micrococcaceae</taxon>
        <taxon>Arthrobacter</taxon>
    </lineage>
</organism>
<evidence type="ECO:0000256" key="1">
    <source>
        <dbReference type="ARBA" id="ARBA00006768"/>
    </source>
</evidence>
<feature type="domain" description="Glycoside hydrolase family 65 N-terminal" evidence="8">
    <location>
        <begin position="15"/>
        <end position="270"/>
    </location>
</feature>
<evidence type="ECO:0000313" key="9">
    <source>
        <dbReference type="EMBL" id="PYI64542.1"/>
    </source>
</evidence>
<evidence type="ECO:0000256" key="5">
    <source>
        <dbReference type="SAM" id="MobiDB-lite"/>
    </source>
</evidence>
<evidence type="ECO:0000313" key="10">
    <source>
        <dbReference type="Proteomes" id="UP000247832"/>
    </source>
</evidence>
<dbReference type="PANTHER" id="PTHR11051:SF13">
    <property type="entry name" value="GLYCOSYL TRANSFERASE"/>
    <property type="match status" value="1"/>
</dbReference>
<feature type="region of interest" description="Disordered" evidence="5">
    <location>
        <begin position="757"/>
        <end position="786"/>
    </location>
</feature>
<dbReference type="InterPro" id="IPR017045">
    <property type="entry name" value="Malt_Pase/Glycosyl_Hdrlase"/>
</dbReference>
<dbReference type="Pfam" id="PF03633">
    <property type="entry name" value="Glyco_hydro_65C"/>
    <property type="match status" value="1"/>
</dbReference>
<keyword evidence="10" id="KW-1185">Reference proteome</keyword>
<keyword evidence="2" id="KW-0326">Glycosidase</keyword>
<protein>
    <submittedName>
        <fullName evidence="9">Family 65 glycosyl hydrolase</fullName>
    </submittedName>
</protein>
<feature type="domain" description="Glycoside hydrolase family 65 central catalytic" evidence="6">
    <location>
        <begin position="327"/>
        <end position="680"/>
    </location>
</feature>
<dbReference type="Proteomes" id="UP000247832">
    <property type="component" value="Unassembled WGS sequence"/>
</dbReference>
<dbReference type="InterPro" id="IPR012341">
    <property type="entry name" value="6hp_glycosidase-like_sf"/>
</dbReference>
<evidence type="ECO:0000256" key="2">
    <source>
        <dbReference type="ARBA" id="ARBA00023295"/>
    </source>
</evidence>
<name>A0A2V5L242_9MICC</name>
<dbReference type="InterPro" id="IPR005196">
    <property type="entry name" value="Glyco_hydro_65_N"/>
</dbReference>
<accession>A0A2V5L242</accession>
<dbReference type="InterPro" id="IPR005194">
    <property type="entry name" value="Glyco_hydro_65_C"/>
</dbReference>
<feature type="binding site" evidence="4">
    <location>
        <begin position="592"/>
        <end position="593"/>
    </location>
    <ligand>
        <name>substrate</name>
    </ligand>
</feature>
<dbReference type="Gene3D" id="2.70.98.40">
    <property type="entry name" value="Glycoside hydrolase, family 65, N-terminal domain"/>
    <property type="match status" value="1"/>
</dbReference>
<feature type="domain" description="Glycoside hydrolase family 65 C-terminal" evidence="7">
    <location>
        <begin position="689"/>
        <end position="750"/>
    </location>
</feature>
<dbReference type="FunFam" id="1.50.10.10:FF:000029">
    <property type="entry name" value="Family 65 glycosyl hydrolase"/>
    <property type="match status" value="1"/>
</dbReference>
<dbReference type="Gene3D" id="1.50.10.10">
    <property type="match status" value="1"/>
</dbReference>
<dbReference type="GO" id="GO:0030246">
    <property type="term" value="F:carbohydrate binding"/>
    <property type="evidence" value="ECO:0007669"/>
    <property type="project" value="InterPro"/>
</dbReference>
<evidence type="ECO:0000256" key="3">
    <source>
        <dbReference type="PIRSR" id="PIRSR036289-50"/>
    </source>
</evidence>
<dbReference type="AlphaFoldDB" id="A0A2V5L242"/>
<dbReference type="PIRSF" id="PIRSF036289">
    <property type="entry name" value="Glycosyl_hydrolase_malt_phosph"/>
    <property type="match status" value="1"/>
</dbReference>
<dbReference type="InterPro" id="IPR037018">
    <property type="entry name" value="GH65_N"/>
</dbReference>
<gene>
    <name evidence="9" type="ORF">CVV68_21635</name>
</gene>
<keyword evidence="9" id="KW-0378">Hydrolase</keyword>
<dbReference type="SUPFAM" id="SSF48208">
    <property type="entry name" value="Six-hairpin glycosidases"/>
    <property type="match status" value="1"/>
</dbReference>
<comment type="caution">
    <text evidence="9">The sequence shown here is derived from an EMBL/GenBank/DDBJ whole genome shotgun (WGS) entry which is preliminary data.</text>
</comment>
<dbReference type="GO" id="GO:0016757">
    <property type="term" value="F:glycosyltransferase activity"/>
    <property type="evidence" value="ECO:0007669"/>
    <property type="project" value="UniProtKB-ARBA"/>
</dbReference>
<proteinExistence type="inferred from homology"/>
<reference evidence="9 10" key="1">
    <citation type="submission" date="2018-05" db="EMBL/GenBank/DDBJ databases">
        <title>Genetic diversity of glacier-inhabiting Cryobacterium bacteria in China and description of Cryobacterium mengkeensis sp. nov. and Arthrobacter glacialis sp. nov.</title>
        <authorList>
            <person name="Liu Q."/>
            <person name="Xin Y.-H."/>
        </authorList>
    </citation>
    <scope>NUCLEOTIDE SEQUENCE [LARGE SCALE GENOMIC DNA]</scope>
    <source>
        <strain evidence="9 10">LI2</strain>
    </source>
</reference>
<feature type="active site" description="Proton donor" evidence="3">
    <location>
        <position position="488"/>
    </location>
</feature>
<dbReference type="Gene3D" id="2.60.420.10">
    <property type="entry name" value="Maltose phosphorylase, domain 3"/>
    <property type="match status" value="1"/>
</dbReference>
<dbReference type="GO" id="GO:0005975">
    <property type="term" value="P:carbohydrate metabolic process"/>
    <property type="evidence" value="ECO:0007669"/>
    <property type="project" value="InterPro"/>
</dbReference>
<feature type="compositionally biased region" description="Pro residues" evidence="5">
    <location>
        <begin position="758"/>
        <end position="771"/>
    </location>
</feature>
<dbReference type="InterPro" id="IPR005195">
    <property type="entry name" value="Glyco_hydro_65_M"/>
</dbReference>
<dbReference type="GO" id="GO:0004553">
    <property type="term" value="F:hydrolase activity, hydrolyzing O-glycosyl compounds"/>
    <property type="evidence" value="ECO:0007669"/>
    <property type="project" value="TreeGrafter"/>
</dbReference>
<dbReference type="Pfam" id="PF03636">
    <property type="entry name" value="Glyco_hydro_65N"/>
    <property type="match status" value="1"/>
</dbReference>
<evidence type="ECO:0000259" key="8">
    <source>
        <dbReference type="Pfam" id="PF03636"/>
    </source>
</evidence>
<dbReference type="InterPro" id="IPR008928">
    <property type="entry name" value="6-hairpin_glycosidase_sf"/>
</dbReference>
<evidence type="ECO:0000259" key="6">
    <source>
        <dbReference type="Pfam" id="PF03632"/>
    </source>
</evidence>
<feature type="binding site" evidence="4">
    <location>
        <begin position="361"/>
        <end position="362"/>
    </location>
    <ligand>
        <name>substrate</name>
    </ligand>
</feature>
<evidence type="ECO:0000259" key="7">
    <source>
        <dbReference type="Pfam" id="PF03633"/>
    </source>
</evidence>
<evidence type="ECO:0000256" key="4">
    <source>
        <dbReference type="PIRSR" id="PIRSR036289-51"/>
    </source>
</evidence>
<dbReference type="OrthoDB" id="9816160at2"/>
<dbReference type="InterPro" id="IPR011013">
    <property type="entry name" value="Gal_mutarotase_sf_dom"/>
</dbReference>
<sequence>MIGHPDFVTEPWCLRETGLDLGLLAQTESLFALSNGNIGWRGNLDEGEPHGLPGSYLNGVFELRTLPYAEAGYGYPESGQIVLNVTNGKPIRLLVDDEPFDVRYGELRAHERCLDFRSGVLTRRVDWVSPAGRAVRVTSTRLVSFVQRSIAAICYEVQALDDPVRIVVQSEIIANEQLPTPSGDPRAGAALETALVQEKNASHGARAGLVHSTRGSALTVAAVMDHTVDGPDGTRVEAESFPDLGRTTVVATLEPGQRLRLVKTVAYGWSGSRSVPAVWDQADAALAGAMETGWEGLCAEQRAYLDDFWARADVELDGDTSIQQAVRFALFQVLQAGARAEGRAIPAKGLTGPGYGGHTFWDAETFVLPVLTYTAPDAAAQALRWRHSTLPMAIGRAGQLGLAGAAFPWRTIHGEECSSYWPAGTAAFHINADIAAAVVRHVRATGDMAFEQGIGLELLVHTARLWRSLGHHDGQGRFRIDGVTGPDEYSAVADNNVYTNLMAQQNLEAAADAAARHPGRAGELGVDAEEMAAWRDAAAGMFIPYDEALGVHPQSEGYTGHQVWDFAATTAGQYPLLLHFPYFDLYRKQVIKQADLVLAMQLRPDAFTREQKARNFDYYEALTVRDSSLSACVQAVIAVEVGQLELAEDYLAETALMDLDDLEHNTADGLHVASLAGVWTALVAGYGGMRDSGVTLCFAPRLPPGLSRLAFGLLMAGRTLRVEITHTAATYTLGDGQPLQLLHHGQPVTVTAEGPLTCPIPDPPPTGPKPTQPAGRAPTPHRRSGT</sequence>
<comment type="similarity">
    <text evidence="1">Belongs to the glycosyl hydrolase 65 family.</text>
</comment>
<dbReference type="Pfam" id="PF03632">
    <property type="entry name" value="Glyco_hydro_65m"/>
    <property type="match status" value="1"/>
</dbReference>
<dbReference type="PANTHER" id="PTHR11051">
    <property type="entry name" value="GLYCOSYL HYDROLASE-RELATED"/>
    <property type="match status" value="1"/>
</dbReference>